<sequence length="68" mass="7474">MDQTTSFPSEQTDERFILEFSPDEMLATVARFKDNTITVLDLKSGNPLSTIDTGMEVYGQRAAGSTVV</sequence>
<dbReference type="EMBL" id="MU118064">
    <property type="protein sequence ID" value="KAF9646216.1"/>
    <property type="molecule type" value="Genomic_DNA"/>
</dbReference>
<feature type="non-terminal residue" evidence="1">
    <location>
        <position position="68"/>
    </location>
</feature>
<evidence type="ECO:0000313" key="1">
    <source>
        <dbReference type="EMBL" id="KAF9646216.1"/>
    </source>
</evidence>
<accession>A0ACB6ZAN7</accession>
<proteinExistence type="predicted"/>
<comment type="caution">
    <text evidence="1">The sequence shown here is derived from an EMBL/GenBank/DDBJ whole genome shotgun (WGS) entry which is preliminary data.</text>
</comment>
<reference evidence="1" key="1">
    <citation type="submission" date="2019-10" db="EMBL/GenBank/DDBJ databases">
        <authorList>
            <consortium name="DOE Joint Genome Institute"/>
            <person name="Kuo A."/>
            <person name="Miyauchi S."/>
            <person name="Kiss E."/>
            <person name="Drula E."/>
            <person name="Kohler A."/>
            <person name="Sanchez-Garcia M."/>
            <person name="Andreopoulos B."/>
            <person name="Barry K.W."/>
            <person name="Bonito G."/>
            <person name="Buee M."/>
            <person name="Carver A."/>
            <person name="Chen C."/>
            <person name="Cichocki N."/>
            <person name="Clum A."/>
            <person name="Culley D."/>
            <person name="Crous P.W."/>
            <person name="Fauchery L."/>
            <person name="Girlanda M."/>
            <person name="Hayes R."/>
            <person name="Keri Z."/>
            <person name="Labutti K."/>
            <person name="Lipzen A."/>
            <person name="Lombard V."/>
            <person name="Magnuson J."/>
            <person name="Maillard F."/>
            <person name="Morin E."/>
            <person name="Murat C."/>
            <person name="Nolan M."/>
            <person name="Ohm R."/>
            <person name="Pangilinan J."/>
            <person name="Pereira M."/>
            <person name="Perotto S."/>
            <person name="Peter M."/>
            <person name="Riley R."/>
            <person name="Sitrit Y."/>
            <person name="Stielow B."/>
            <person name="Szollosi G."/>
            <person name="Zifcakova L."/>
            <person name="Stursova M."/>
            <person name="Spatafora J.W."/>
            <person name="Tedersoo L."/>
            <person name="Vaario L.-M."/>
            <person name="Yamada A."/>
            <person name="Yan M."/>
            <person name="Wang P."/>
            <person name="Xu J."/>
            <person name="Bruns T."/>
            <person name="Baldrian P."/>
            <person name="Vilgalys R."/>
            <person name="Henrissat B."/>
            <person name="Grigoriev I.V."/>
            <person name="Hibbett D."/>
            <person name="Nagy L.G."/>
            <person name="Martin F.M."/>
        </authorList>
    </citation>
    <scope>NUCLEOTIDE SEQUENCE</scope>
    <source>
        <strain evidence="1">P2</strain>
    </source>
</reference>
<name>A0ACB6ZAN7_THEGA</name>
<gene>
    <name evidence="1" type="ORF">BDM02DRAFT_3118967</name>
</gene>
<organism evidence="1 2">
    <name type="scientific">Thelephora ganbajun</name>
    <name type="common">Ganba fungus</name>
    <dbReference type="NCBI Taxonomy" id="370292"/>
    <lineage>
        <taxon>Eukaryota</taxon>
        <taxon>Fungi</taxon>
        <taxon>Dikarya</taxon>
        <taxon>Basidiomycota</taxon>
        <taxon>Agaricomycotina</taxon>
        <taxon>Agaricomycetes</taxon>
        <taxon>Thelephorales</taxon>
        <taxon>Thelephoraceae</taxon>
        <taxon>Thelephora</taxon>
    </lineage>
</organism>
<reference evidence="1" key="2">
    <citation type="journal article" date="2020" name="Nat. Commun.">
        <title>Large-scale genome sequencing of mycorrhizal fungi provides insights into the early evolution of symbiotic traits.</title>
        <authorList>
            <person name="Miyauchi S."/>
            <person name="Kiss E."/>
            <person name="Kuo A."/>
            <person name="Drula E."/>
            <person name="Kohler A."/>
            <person name="Sanchez-Garcia M."/>
            <person name="Morin E."/>
            <person name="Andreopoulos B."/>
            <person name="Barry K.W."/>
            <person name="Bonito G."/>
            <person name="Buee M."/>
            <person name="Carver A."/>
            <person name="Chen C."/>
            <person name="Cichocki N."/>
            <person name="Clum A."/>
            <person name="Culley D."/>
            <person name="Crous P.W."/>
            <person name="Fauchery L."/>
            <person name="Girlanda M."/>
            <person name="Hayes R.D."/>
            <person name="Keri Z."/>
            <person name="LaButti K."/>
            <person name="Lipzen A."/>
            <person name="Lombard V."/>
            <person name="Magnuson J."/>
            <person name="Maillard F."/>
            <person name="Murat C."/>
            <person name="Nolan M."/>
            <person name="Ohm R.A."/>
            <person name="Pangilinan J."/>
            <person name="Pereira M.F."/>
            <person name="Perotto S."/>
            <person name="Peter M."/>
            <person name="Pfister S."/>
            <person name="Riley R."/>
            <person name="Sitrit Y."/>
            <person name="Stielow J.B."/>
            <person name="Szollosi G."/>
            <person name="Zifcakova L."/>
            <person name="Stursova M."/>
            <person name="Spatafora J.W."/>
            <person name="Tedersoo L."/>
            <person name="Vaario L.M."/>
            <person name="Yamada A."/>
            <person name="Yan M."/>
            <person name="Wang P."/>
            <person name="Xu J."/>
            <person name="Bruns T."/>
            <person name="Baldrian P."/>
            <person name="Vilgalys R."/>
            <person name="Dunand C."/>
            <person name="Henrissat B."/>
            <person name="Grigoriev I.V."/>
            <person name="Hibbett D."/>
            <person name="Nagy L.G."/>
            <person name="Martin F.M."/>
        </authorList>
    </citation>
    <scope>NUCLEOTIDE SEQUENCE</scope>
    <source>
        <strain evidence="1">P2</strain>
    </source>
</reference>
<evidence type="ECO:0000313" key="2">
    <source>
        <dbReference type="Proteomes" id="UP000886501"/>
    </source>
</evidence>
<protein>
    <submittedName>
        <fullName evidence="1">Uncharacterized protein</fullName>
    </submittedName>
</protein>
<dbReference type="Proteomes" id="UP000886501">
    <property type="component" value="Unassembled WGS sequence"/>
</dbReference>
<keyword evidence="2" id="KW-1185">Reference proteome</keyword>